<keyword evidence="1" id="KW-0479">Metal-binding</keyword>
<feature type="signal peptide" evidence="1">
    <location>
        <begin position="1"/>
        <end position="17"/>
    </location>
</feature>
<keyword evidence="1" id="KW-0732">Signal</keyword>
<reference evidence="4" key="1">
    <citation type="journal article" date="2020" name="Stud. Mycol.">
        <title>101 Dothideomycetes genomes: a test case for predicting lifestyles and emergence of pathogens.</title>
        <authorList>
            <person name="Haridas S."/>
            <person name="Albert R."/>
            <person name="Binder M."/>
            <person name="Bloem J."/>
            <person name="Labutti K."/>
            <person name="Salamov A."/>
            <person name="Andreopoulos B."/>
            <person name="Baker S."/>
            <person name="Barry K."/>
            <person name="Bills G."/>
            <person name="Bluhm B."/>
            <person name="Cannon C."/>
            <person name="Castanera R."/>
            <person name="Culley D."/>
            <person name="Daum C."/>
            <person name="Ezra D."/>
            <person name="Gonzalez J."/>
            <person name="Henrissat B."/>
            <person name="Kuo A."/>
            <person name="Liang C."/>
            <person name="Lipzen A."/>
            <person name="Lutzoni F."/>
            <person name="Magnuson J."/>
            <person name="Mondo S."/>
            <person name="Nolan M."/>
            <person name="Ohm R."/>
            <person name="Pangilinan J."/>
            <person name="Park H.-J."/>
            <person name="Ramirez L."/>
            <person name="Alfaro M."/>
            <person name="Sun H."/>
            <person name="Tritt A."/>
            <person name="Yoshinaga Y."/>
            <person name="Zwiers L.-H."/>
            <person name="Turgeon B."/>
            <person name="Goodwin S."/>
            <person name="Spatafora J."/>
            <person name="Crous P."/>
            <person name="Grigoriev I."/>
        </authorList>
    </citation>
    <scope>NUCLEOTIDE SEQUENCE</scope>
    <source>
        <strain evidence="4">ATCC 36951</strain>
    </source>
</reference>
<feature type="domain" description="Peptidase metallopeptidase" evidence="3">
    <location>
        <begin position="54"/>
        <end position="227"/>
    </location>
</feature>
<dbReference type="SMART" id="SM00235">
    <property type="entry name" value="ZnMc"/>
    <property type="match status" value="1"/>
</dbReference>
<name>A0A6A6CE80_ZASCE</name>
<dbReference type="InterPro" id="IPR001506">
    <property type="entry name" value="Peptidase_M12A"/>
</dbReference>
<dbReference type="EMBL" id="ML993600">
    <property type="protein sequence ID" value="KAF2165514.1"/>
    <property type="molecule type" value="Genomic_DNA"/>
</dbReference>
<evidence type="ECO:0000256" key="2">
    <source>
        <dbReference type="SAM" id="MobiDB-lite"/>
    </source>
</evidence>
<keyword evidence="5" id="KW-1185">Reference proteome</keyword>
<dbReference type="PRINTS" id="PR00480">
    <property type="entry name" value="ASTACIN"/>
</dbReference>
<dbReference type="GO" id="GO:0004222">
    <property type="term" value="F:metalloendopeptidase activity"/>
    <property type="evidence" value="ECO:0007669"/>
    <property type="project" value="UniProtKB-UniRule"/>
</dbReference>
<feature type="compositionally biased region" description="Basic and acidic residues" evidence="2">
    <location>
        <begin position="342"/>
        <end position="355"/>
    </location>
</feature>
<feature type="chain" id="PRO_5033105957" description="Metalloendopeptidase" evidence="1">
    <location>
        <begin position="18"/>
        <end position="380"/>
    </location>
</feature>
<accession>A0A6A6CE80</accession>
<dbReference type="OrthoDB" id="291007at2759"/>
<dbReference type="Pfam" id="PF01400">
    <property type="entry name" value="Astacin"/>
    <property type="match status" value="1"/>
</dbReference>
<dbReference type="Proteomes" id="UP000799537">
    <property type="component" value="Unassembled WGS sequence"/>
</dbReference>
<evidence type="ECO:0000256" key="1">
    <source>
        <dbReference type="RuleBase" id="RU361183"/>
    </source>
</evidence>
<dbReference type="Gene3D" id="3.40.390.10">
    <property type="entry name" value="Collagenase (Catalytic Domain)"/>
    <property type="match status" value="1"/>
</dbReference>
<proteinExistence type="predicted"/>
<dbReference type="PANTHER" id="PTHR10127">
    <property type="entry name" value="DISCOIDIN, CUB, EGF, LAMININ , AND ZINC METALLOPROTEASE DOMAIN CONTAINING"/>
    <property type="match status" value="1"/>
</dbReference>
<dbReference type="AlphaFoldDB" id="A0A6A6CE80"/>
<keyword evidence="1" id="KW-0482">Metalloprotease</keyword>
<dbReference type="InterPro" id="IPR024079">
    <property type="entry name" value="MetalloPept_cat_dom_sf"/>
</dbReference>
<dbReference type="EC" id="3.4.24.-" evidence="1"/>
<evidence type="ECO:0000259" key="3">
    <source>
        <dbReference type="SMART" id="SM00235"/>
    </source>
</evidence>
<dbReference type="InterPro" id="IPR006026">
    <property type="entry name" value="Peptidase_Metallo"/>
</dbReference>
<organism evidence="4 5">
    <name type="scientific">Zasmidium cellare ATCC 36951</name>
    <dbReference type="NCBI Taxonomy" id="1080233"/>
    <lineage>
        <taxon>Eukaryota</taxon>
        <taxon>Fungi</taxon>
        <taxon>Dikarya</taxon>
        <taxon>Ascomycota</taxon>
        <taxon>Pezizomycotina</taxon>
        <taxon>Dothideomycetes</taxon>
        <taxon>Dothideomycetidae</taxon>
        <taxon>Mycosphaerellales</taxon>
        <taxon>Mycosphaerellaceae</taxon>
        <taxon>Zasmidium</taxon>
    </lineage>
</organism>
<evidence type="ECO:0000313" key="5">
    <source>
        <dbReference type="Proteomes" id="UP000799537"/>
    </source>
</evidence>
<keyword evidence="1" id="KW-0862">Zinc</keyword>
<dbReference type="RefSeq" id="XP_033666403.1">
    <property type="nucleotide sequence ID" value="XM_033807213.1"/>
</dbReference>
<dbReference type="SUPFAM" id="SSF55486">
    <property type="entry name" value="Metalloproteases ('zincins'), catalytic domain"/>
    <property type="match status" value="1"/>
</dbReference>
<sequence length="380" mass="42396">MPSLIWLLLLFITLTTACPSPNHTLHLQNRSPWFSIGNSHGTEPYSNNAWPPHTAAPWDRPLCYCFVKQTDYTALNNLLKSAIKLWEPAMTPYSSLKIIPDCGRAKVDCLCEKAAPDSLHISDVDPSDGNVHGMTTVGYWHQRPEQHTRGRHIIAFERLENRNDPSKPGPYDVATLAHEIGHALGLEHEHTRPDRDEYISFYCNNLRDYEDVKRRIQQSGSGDTIQKACTDHATAHKYSFSAFAFLKTPTRAPSIGQFAWSGKTFDFESLMIYGSYEGATIPSGQNDKSKTVMLKHPRSKTWRANPGLEEEFFGGGYAEAVRRKPSEGDLARVAQLYPNYGPKDKGDPGDARAGQEKWAGTSGGLEGRGWMVAVETGRGM</sequence>
<dbReference type="GO" id="GO:0006508">
    <property type="term" value="P:proteolysis"/>
    <property type="evidence" value="ECO:0007669"/>
    <property type="project" value="UniProtKB-KW"/>
</dbReference>
<gene>
    <name evidence="4" type="ORF">M409DRAFT_24366</name>
</gene>
<dbReference type="GeneID" id="54560485"/>
<protein>
    <recommendedName>
        <fullName evidence="1">Metalloendopeptidase</fullName>
        <ecNumber evidence="1">3.4.24.-</ecNumber>
    </recommendedName>
</protein>
<keyword evidence="1" id="KW-0378">Hydrolase</keyword>
<keyword evidence="1" id="KW-0645">Protease</keyword>
<feature type="region of interest" description="Disordered" evidence="2">
    <location>
        <begin position="337"/>
        <end position="365"/>
    </location>
</feature>
<evidence type="ECO:0000313" key="4">
    <source>
        <dbReference type="EMBL" id="KAF2165514.1"/>
    </source>
</evidence>
<dbReference type="GO" id="GO:0008270">
    <property type="term" value="F:zinc ion binding"/>
    <property type="evidence" value="ECO:0007669"/>
    <property type="project" value="InterPro"/>
</dbReference>
<comment type="cofactor">
    <cofactor evidence="1">
        <name>Zn(2+)</name>
        <dbReference type="ChEBI" id="CHEBI:29105"/>
    </cofactor>
    <text evidence="1">Binds 1 zinc ion per subunit.</text>
</comment>
<dbReference type="PANTHER" id="PTHR10127:SF850">
    <property type="entry name" value="METALLOENDOPEPTIDASE"/>
    <property type="match status" value="1"/>
</dbReference>